<sequence length="355" mass="40183">MNHFSFIILLSFSFLGTLSCDKILVFLPLPIWSHQMQYEKVWTALAERGHEVTIYTKFTPKSNSTNLKHVPIRLPKIDARMNLLLSSPTAGPNLIPVGGIHLNKPGKLPQDLQQRADAAKGGFVYMSFGSVVDPTKLSEETKLGFLEVFKQLKLPIFWKIDITNDPVLNAKTLPDNVFIQKWYPQTDILAHPNLRLFITHGGISSLMEASSLGVPVLGVPFFGDQYRNMVLLRHRGYALIEPIQTLTKQSFLKNAQTMLNDPSFKQNAKKWASIANDEIVSPLERVVYWTEYVLRHKGAPHLSASSRQLTWYQMYCIDIILVILGILYAVVKLLSMCCCRSSKKHTQVSSTKKKN</sequence>
<dbReference type="PANTHER" id="PTHR48043:SF145">
    <property type="entry name" value="FI06409P-RELATED"/>
    <property type="match status" value="1"/>
</dbReference>
<dbReference type="PANTHER" id="PTHR48043">
    <property type="entry name" value="EG:EG0003.4 PROTEIN-RELATED"/>
    <property type="match status" value="1"/>
</dbReference>
<feature type="transmembrane region" description="Helical" evidence="4">
    <location>
        <begin position="311"/>
        <end position="334"/>
    </location>
</feature>
<proteinExistence type="inferred from homology"/>
<dbReference type="Pfam" id="PF00201">
    <property type="entry name" value="UDPGT"/>
    <property type="match status" value="1"/>
</dbReference>
<dbReference type="InterPro" id="IPR050271">
    <property type="entry name" value="UDP-glycosyltransferase"/>
</dbReference>
<dbReference type="GeneID" id="103508266"/>
<keyword evidence="3" id="KW-0808">Transferase</keyword>
<keyword evidence="2" id="KW-0328">Glycosyltransferase</keyword>
<gene>
    <name evidence="7" type="primary">LOC103508266</name>
</gene>
<evidence type="ECO:0000256" key="5">
    <source>
        <dbReference type="SAM" id="SignalP"/>
    </source>
</evidence>
<feature type="chain" id="PRO_5018328290" evidence="5">
    <location>
        <begin position="21"/>
        <end position="355"/>
    </location>
</feature>
<dbReference type="CDD" id="cd03784">
    <property type="entry name" value="GT1_Gtf-like"/>
    <property type="match status" value="1"/>
</dbReference>
<name>A0A3Q0IQY8_DIACI</name>
<organism evidence="6 7">
    <name type="scientific">Diaphorina citri</name>
    <name type="common">Asian citrus psyllid</name>
    <dbReference type="NCBI Taxonomy" id="121845"/>
    <lineage>
        <taxon>Eukaryota</taxon>
        <taxon>Metazoa</taxon>
        <taxon>Ecdysozoa</taxon>
        <taxon>Arthropoda</taxon>
        <taxon>Hexapoda</taxon>
        <taxon>Insecta</taxon>
        <taxon>Pterygota</taxon>
        <taxon>Neoptera</taxon>
        <taxon>Paraneoptera</taxon>
        <taxon>Hemiptera</taxon>
        <taxon>Sternorrhyncha</taxon>
        <taxon>Psylloidea</taxon>
        <taxon>Psyllidae</taxon>
        <taxon>Diaphorininae</taxon>
        <taxon>Diaphorina</taxon>
    </lineage>
</organism>
<dbReference type="SUPFAM" id="SSF53756">
    <property type="entry name" value="UDP-Glycosyltransferase/glycogen phosphorylase"/>
    <property type="match status" value="1"/>
</dbReference>
<dbReference type="KEGG" id="dci:103508266"/>
<keyword evidence="4" id="KW-1133">Transmembrane helix</keyword>
<dbReference type="PaxDb" id="121845-A0A3Q0IQY8"/>
<feature type="signal peptide" evidence="5">
    <location>
        <begin position="1"/>
        <end position="20"/>
    </location>
</feature>
<keyword evidence="4" id="KW-0472">Membrane</keyword>
<dbReference type="Gene3D" id="3.40.50.2000">
    <property type="entry name" value="Glycogen Phosphorylase B"/>
    <property type="match status" value="1"/>
</dbReference>
<protein>
    <submittedName>
        <fullName evidence="7">UDP-glucuronosyltransferase 2B20-like</fullName>
    </submittedName>
</protein>
<keyword evidence="5" id="KW-0732">Signal</keyword>
<dbReference type="FunFam" id="3.40.50.2000:FF:000021">
    <property type="entry name" value="UDP-glucuronosyltransferase"/>
    <property type="match status" value="1"/>
</dbReference>
<keyword evidence="4" id="KW-0812">Transmembrane</keyword>
<evidence type="ECO:0000313" key="6">
    <source>
        <dbReference type="Proteomes" id="UP000079169"/>
    </source>
</evidence>
<dbReference type="InterPro" id="IPR002213">
    <property type="entry name" value="UDP_glucos_trans"/>
</dbReference>
<dbReference type="AlphaFoldDB" id="A0A3Q0IQY8"/>
<evidence type="ECO:0000256" key="1">
    <source>
        <dbReference type="ARBA" id="ARBA00009995"/>
    </source>
</evidence>
<dbReference type="RefSeq" id="XP_026678701.1">
    <property type="nucleotide sequence ID" value="XM_026822900.1"/>
</dbReference>
<comment type="similarity">
    <text evidence="1">Belongs to the UDP-glycosyltransferase family.</text>
</comment>
<evidence type="ECO:0000256" key="2">
    <source>
        <dbReference type="ARBA" id="ARBA00022676"/>
    </source>
</evidence>
<evidence type="ECO:0000313" key="7">
    <source>
        <dbReference type="RefSeq" id="XP_026678701.1"/>
    </source>
</evidence>
<dbReference type="STRING" id="121845.A0A3Q0IQY8"/>
<keyword evidence="6" id="KW-1185">Reference proteome</keyword>
<dbReference type="GO" id="GO:0008194">
    <property type="term" value="F:UDP-glycosyltransferase activity"/>
    <property type="evidence" value="ECO:0007669"/>
    <property type="project" value="InterPro"/>
</dbReference>
<evidence type="ECO:0000256" key="3">
    <source>
        <dbReference type="ARBA" id="ARBA00022679"/>
    </source>
</evidence>
<accession>A0A3Q0IQY8</accession>
<dbReference type="Proteomes" id="UP000079169">
    <property type="component" value="Unplaced"/>
</dbReference>
<evidence type="ECO:0000256" key="4">
    <source>
        <dbReference type="SAM" id="Phobius"/>
    </source>
</evidence>
<reference evidence="7" key="1">
    <citation type="submission" date="2025-08" db="UniProtKB">
        <authorList>
            <consortium name="RefSeq"/>
        </authorList>
    </citation>
    <scope>IDENTIFICATION</scope>
</reference>